<evidence type="ECO:0000313" key="3">
    <source>
        <dbReference type="EMBL" id="QSS54340.1"/>
    </source>
</evidence>
<evidence type="ECO:0000313" key="4">
    <source>
        <dbReference type="Proteomes" id="UP000663419"/>
    </source>
</evidence>
<accession>A0A8A1LLJ8</accession>
<evidence type="ECO:0000256" key="2">
    <source>
        <dbReference type="SAM" id="SignalP"/>
    </source>
</evidence>
<dbReference type="EMBL" id="CP069104">
    <property type="protein sequence ID" value="QSS54340.1"/>
    <property type="molecule type" value="Genomic_DNA"/>
</dbReference>
<gene>
    <name evidence="3" type="ORF">I7I53_01855</name>
</gene>
<sequence length="115" mass="13300">MPAHWTRIRMSCSLSHLFALEPGASAHPGSVCARPGGFILGFLCMYRIVTYSRSVCRCGFFNYPATTECTIAEIVTTTIRRRKRRRSRSRRKRMRMRATKAENCEPFNRTRHNKG</sequence>
<name>A0A8A1LLJ8_AJEC8</name>
<feature type="region of interest" description="Disordered" evidence="1">
    <location>
        <begin position="80"/>
        <end position="115"/>
    </location>
</feature>
<proteinExistence type="predicted"/>
<protein>
    <recommendedName>
        <fullName evidence="5">Secreted protein</fullName>
    </recommendedName>
</protein>
<keyword evidence="2" id="KW-0732">Signal</keyword>
<dbReference type="Proteomes" id="UP000663419">
    <property type="component" value="Chromosome 3"/>
</dbReference>
<reference evidence="3" key="1">
    <citation type="submission" date="2021-01" db="EMBL/GenBank/DDBJ databases">
        <title>Chromosome-level genome assembly of a human fungal pathogen reveals clustering of transcriptionally co-regulated genes.</title>
        <authorList>
            <person name="Voorhies M."/>
            <person name="Cohen S."/>
            <person name="Shea T.P."/>
            <person name="Petrus S."/>
            <person name="Munoz J.F."/>
            <person name="Poplawski S."/>
            <person name="Goldman W.E."/>
            <person name="Michael T."/>
            <person name="Cuomo C.A."/>
            <person name="Sil A."/>
            <person name="Beyhan S."/>
        </authorList>
    </citation>
    <scope>NUCLEOTIDE SEQUENCE</scope>
    <source>
        <strain evidence="3">H88</strain>
    </source>
</reference>
<dbReference type="VEuPathDB" id="FungiDB:I7I53_01855"/>
<evidence type="ECO:0008006" key="5">
    <source>
        <dbReference type="Google" id="ProtNLM"/>
    </source>
</evidence>
<dbReference type="AlphaFoldDB" id="A0A8A1LLJ8"/>
<feature type="signal peptide" evidence="2">
    <location>
        <begin position="1"/>
        <end position="26"/>
    </location>
</feature>
<organism evidence="3 4">
    <name type="scientific">Ajellomyces capsulatus (strain H88)</name>
    <name type="common">Darling's disease fungus</name>
    <name type="synonym">Histoplasma capsulatum</name>
    <dbReference type="NCBI Taxonomy" id="544711"/>
    <lineage>
        <taxon>Eukaryota</taxon>
        <taxon>Fungi</taxon>
        <taxon>Dikarya</taxon>
        <taxon>Ascomycota</taxon>
        <taxon>Pezizomycotina</taxon>
        <taxon>Eurotiomycetes</taxon>
        <taxon>Eurotiomycetidae</taxon>
        <taxon>Onygenales</taxon>
        <taxon>Ajellomycetaceae</taxon>
        <taxon>Histoplasma</taxon>
    </lineage>
</organism>
<feature type="chain" id="PRO_5034279414" description="Secreted protein" evidence="2">
    <location>
        <begin position="27"/>
        <end position="115"/>
    </location>
</feature>
<feature type="compositionally biased region" description="Basic residues" evidence="1">
    <location>
        <begin position="80"/>
        <end position="98"/>
    </location>
</feature>
<evidence type="ECO:0000256" key="1">
    <source>
        <dbReference type="SAM" id="MobiDB-lite"/>
    </source>
</evidence>